<keyword evidence="2" id="KW-0121">Carboxypeptidase</keyword>
<feature type="active site" description="Charge relay system" evidence="6">
    <location>
        <position position="215"/>
    </location>
</feature>
<evidence type="ECO:0000256" key="2">
    <source>
        <dbReference type="ARBA" id="ARBA00022645"/>
    </source>
</evidence>
<keyword evidence="4" id="KW-0378">Hydrolase</keyword>
<dbReference type="SUPFAM" id="SSF141986">
    <property type="entry name" value="LD-carboxypeptidase A C-terminal domain-like"/>
    <property type="match status" value="1"/>
</dbReference>
<dbReference type="EMBL" id="JACBNQ010000004">
    <property type="protein sequence ID" value="NYB73717.1"/>
    <property type="molecule type" value="Genomic_DNA"/>
</dbReference>
<dbReference type="Gene3D" id="3.50.30.60">
    <property type="entry name" value="LD-carboxypeptidase A C-terminal domain-like"/>
    <property type="match status" value="1"/>
</dbReference>
<dbReference type="InterPro" id="IPR029062">
    <property type="entry name" value="Class_I_gatase-like"/>
</dbReference>
<evidence type="ECO:0000256" key="1">
    <source>
        <dbReference type="ARBA" id="ARBA00010233"/>
    </source>
</evidence>
<sequence length="319" mass="35311">MNKPKKLNFGDKVAVVAPSSATDLKSVESGELKLRSLGLNPVMFPTCYTNYGHLSAKDEERAKDINDSFRDDSIKGIICLRGGYGTPRILNMLDYEMIKKNPKVFMGFSDITSLHVAFNQMCDMVTFHGPMATSNFAKIKNDNVSFESYTYNSLSKNIFTNEPVGLYINPPGEELISYNDGTAEGLITGGNLTLLVSTLGSEYELDARGKIIFIEEIGEPIYKIDRMLTSLSLAGKFKDCEAVIFGTFTNCNREEKAYEGGLDLTLEEVINNTVVPFNKPIIGNFRAGHNFPQPTIPLGTHVKLDAYNNKIIFMESGTC</sequence>
<proteinExistence type="inferred from homology"/>
<dbReference type="PANTHER" id="PTHR30237:SF2">
    <property type="entry name" value="MUREIN TETRAPEPTIDE CARBOXYPEPTIDASE"/>
    <property type="match status" value="1"/>
</dbReference>
<dbReference type="SUPFAM" id="SSF52317">
    <property type="entry name" value="Class I glutamine amidotransferase-like"/>
    <property type="match status" value="1"/>
</dbReference>
<evidence type="ECO:0000256" key="4">
    <source>
        <dbReference type="ARBA" id="ARBA00022801"/>
    </source>
</evidence>
<gene>
    <name evidence="9" type="ORF">HZF24_06130</name>
</gene>
<feature type="domain" description="LD-carboxypeptidase C-terminal" evidence="8">
    <location>
        <begin position="184"/>
        <end position="304"/>
    </location>
</feature>
<dbReference type="InterPro" id="IPR040449">
    <property type="entry name" value="Peptidase_S66_N"/>
</dbReference>
<keyword evidence="3" id="KW-0645">Protease</keyword>
<dbReference type="GO" id="GO:0006508">
    <property type="term" value="P:proteolysis"/>
    <property type="evidence" value="ECO:0007669"/>
    <property type="project" value="UniProtKB-KW"/>
</dbReference>
<accession>A0A974GVS5</accession>
<evidence type="ECO:0000256" key="5">
    <source>
        <dbReference type="ARBA" id="ARBA00022825"/>
    </source>
</evidence>
<evidence type="ECO:0000313" key="10">
    <source>
        <dbReference type="Proteomes" id="UP000611629"/>
    </source>
</evidence>
<dbReference type="GO" id="GO:0008236">
    <property type="term" value="F:serine-type peptidase activity"/>
    <property type="evidence" value="ECO:0007669"/>
    <property type="project" value="UniProtKB-KW"/>
</dbReference>
<dbReference type="CDD" id="cd07025">
    <property type="entry name" value="Peptidase_S66"/>
    <property type="match status" value="1"/>
</dbReference>
<dbReference type="Proteomes" id="UP000611629">
    <property type="component" value="Unassembled WGS sequence"/>
</dbReference>
<dbReference type="InterPro" id="IPR027478">
    <property type="entry name" value="LdcA_N"/>
</dbReference>
<dbReference type="InterPro" id="IPR040921">
    <property type="entry name" value="Peptidase_S66C"/>
</dbReference>
<dbReference type="Gene3D" id="3.40.50.10740">
    <property type="entry name" value="Class I glutamine amidotransferase-like"/>
    <property type="match status" value="1"/>
</dbReference>
<dbReference type="PANTHER" id="PTHR30237">
    <property type="entry name" value="MURAMOYLTETRAPEPTIDE CARBOXYPEPTIDASE"/>
    <property type="match status" value="1"/>
</dbReference>
<comment type="caution">
    <text evidence="9">The sequence shown here is derived from an EMBL/GenBank/DDBJ whole genome shotgun (WGS) entry which is preliminary data.</text>
</comment>
<dbReference type="PIRSF" id="PIRSF028757">
    <property type="entry name" value="LD-carboxypeptidase"/>
    <property type="match status" value="1"/>
</dbReference>
<evidence type="ECO:0000256" key="3">
    <source>
        <dbReference type="ARBA" id="ARBA00022670"/>
    </source>
</evidence>
<comment type="similarity">
    <text evidence="1">Belongs to the peptidase S66 family.</text>
</comment>
<dbReference type="InterPro" id="IPR003507">
    <property type="entry name" value="S66_fam"/>
</dbReference>
<reference evidence="9" key="1">
    <citation type="submission" date="2020-07" db="EMBL/GenBank/DDBJ databases">
        <title>Genomic analysis of a strain of Sedimentibacter Hydroxybenzoicus DSM7310.</title>
        <authorList>
            <person name="Ma S."/>
        </authorList>
    </citation>
    <scope>NUCLEOTIDE SEQUENCE</scope>
    <source>
        <strain evidence="9">DSM 7310</strain>
    </source>
</reference>
<dbReference type="AlphaFoldDB" id="A0A974GVS5"/>
<name>A0A974GVS5_SEDHY</name>
<dbReference type="Pfam" id="PF02016">
    <property type="entry name" value="Peptidase_S66"/>
    <property type="match status" value="1"/>
</dbReference>
<feature type="active site" description="Charge relay system" evidence="6">
    <location>
        <position position="289"/>
    </location>
</feature>
<dbReference type="GO" id="GO:0004180">
    <property type="term" value="F:carboxypeptidase activity"/>
    <property type="evidence" value="ECO:0007669"/>
    <property type="project" value="UniProtKB-KW"/>
</dbReference>
<organism evidence="9 10">
    <name type="scientific">Sedimentibacter hydroxybenzoicus DSM 7310</name>
    <dbReference type="NCBI Taxonomy" id="1123245"/>
    <lineage>
        <taxon>Bacteria</taxon>
        <taxon>Bacillati</taxon>
        <taxon>Bacillota</taxon>
        <taxon>Tissierellia</taxon>
        <taxon>Sedimentibacter</taxon>
    </lineage>
</organism>
<evidence type="ECO:0000256" key="6">
    <source>
        <dbReference type="PIRSR" id="PIRSR028757-1"/>
    </source>
</evidence>
<evidence type="ECO:0000313" key="9">
    <source>
        <dbReference type="EMBL" id="NYB73717.1"/>
    </source>
</evidence>
<dbReference type="InterPro" id="IPR027461">
    <property type="entry name" value="Carboxypeptidase_A_C_sf"/>
</dbReference>
<dbReference type="Pfam" id="PF17676">
    <property type="entry name" value="Peptidase_S66C"/>
    <property type="match status" value="1"/>
</dbReference>
<protein>
    <submittedName>
        <fullName evidence="9">LD-carboxypeptidase</fullName>
    </submittedName>
</protein>
<feature type="domain" description="LD-carboxypeptidase N-terminal" evidence="7">
    <location>
        <begin position="13"/>
        <end position="129"/>
    </location>
</feature>
<feature type="active site" description="Nucleophile" evidence="6">
    <location>
        <position position="109"/>
    </location>
</feature>
<keyword evidence="5" id="KW-0720">Serine protease</keyword>
<evidence type="ECO:0000259" key="7">
    <source>
        <dbReference type="Pfam" id="PF02016"/>
    </source>
</evidence>
<keyword evidence="10" id="KW-1185">Reference proteome</keyword>
<evidence type="ECO:0000259" key="8">
    <source>
        <dbReference type="Pfam" id="PF17676"/>
    </source>
</evidence>
<dbReference type="RefSeq" id="WP_179237413.1">
    <property type="nucleotide sequence ID" value="NZ_JACBNQ010000004.1"/>
</dbReference>